<evidence type="ECO:0000313" key="2">
    <source>
        <dbReference type="EMBL" id="KAF2083125.1"/>
    </source>
</evidence>
<dbReference type="EMBL" id="ML978915">
    <property type="protein sequence ID" value="KAF2083125.1"/>
    <property type="molecule type" value="Genomic_DNA"/>
</dbReference>
<evidence type="ECO:0000256" key="1">
    <source>
        <dbReference type="SAM" id="MobiDB-lite"/>
    </source>
</evidence>
<dbReference type="Proteomes" id="UP000799776">
    <property type="component" value="Unassembled WGS sequence"/>
</dbReference>
<feature type="compositionally biased region" description="Acidic residues" evidence="1">
    <location>
        <begin position="209"/>
        <end position="219"/>
    </location>
</feature>
<protein>
    <submittedName>
        <fullName evidence="2">Uncharacterized protein</fullName>
    </submittedName>
</protein>
<dbReference type="AlphaFoldDB" id="A0A9P4HKA3"/>
<name>A0A9P4HKA3_9PEZI</name>
<feature type="compositionally biased region" description="Basic and acidic residues" evidence="1">
    <location>
        <begin position="165"/>
        <end position="176"/>
    </location>
</feature>
<proteinExistence type="predicted"/>
<sequence>MIVVYYDSEVQKAFENLVRNIGTGRNILRKGKMAARMEAMAATANLHDDDDDHSLNDMDDDHYDPLLAKIGYRPRGGIGAFRTTRTMGPGARFDNDREAETYDLADVALEKAQSLCERGAHQSLRDGDCRTELEGVRESFEKVVQLCQTEVQRLEEKKVLKQQRETEAQQKMKKQEEEDSMQDSATGSIEIVHHPALHHHPPNTMVADIEVDEDSDDGEYALPTLPPMRSTRMMGRV</sequence>
<keyword evidence="3" id="KW-1185">Reference proteome</keyword>
<evidence type="ECO:0000313" key="3">
    <source>
        <dbReference type="Proteomes" id="UP000799776"/>
    </source>
</evidence>
<organism evidence="2 3">
    <name type="scientific">Saccharata proteae CBS 121410</name>
    <dbReference type="NCBI Taxonomy" id="1314787"/>
    <lineage>
        <taxon>Eukaryota</taxon>
        <taxon>Fungi</taxon>
        <taxon>Dikarya</taxon>
        <taxon>Ascomycota</taxon>
        <taxon>Pezizomycotina</taxon>
        <taxon>Dothideomycetes</taxon>
        <taxon>Dothideomycetes incertae sedis</taxon>
        <taxon>Botryosphaeriales</taxon>
        <taxon>Saccharataceae</taxon>
        <taxon>Saccharata</taxon>
    </lineage>
</organism>
<accession>A0A9P4HKA3</accession>
<gene>
    <name evidence="2" type="ORF">K490DRAFT_70169</name>
</gene>
<reference evidence="2" key="1">
    <citation type="journal article" date="2020" name="Stud. Mycol.">
        <title>101 Dothideomycetes genomes: a test case for predicting lifestyles and emergence of pathogens.</title>
        <authorList>
            <person name="Haridas S."/>
            <person name="Albert R."/>
            <person name="Binder M."/>
            <person name="Bloem J."/>
            <person name="Labutti K."/>
            <person name="Salamov A."/>
            <person name="Andreopoulos B."/>
            <person name="Baker S."/>
            <person name="Barry K."/>
            <person name="Bills G."/>
            <person name="Bluhm B."/>
            <person name="Cannon C."/>
            <person name="Castanera R."/>
            <person name="Culley D."/>
            <person name="Daum C."/>
            <person name="Ezra D."/>
            <person name="Gonzalez J."/>
            <person name="Henrissat B."/>
            <person name="Kuo A."/>
            <person name="Liang C."/>
            <person name="Lipzen A."/>
            <person name="Lutzoni F."/>
            <person name="Magnuson J."/>
            <person name="Mondo S."/>
            <person name="Nolan M."/>
            <person name="Ohm R."/>
            <person name="Pangilinan J."/>
            <person name="Park H.-J."/>
            <person name="Ramirez L."/>
            <person name="Alfaro M."/>
            <person name="Sun H."/>
            <person name="Tritt A."/>
            <person name="Yoshinaga Y."/>
            <person name="Zwiers L.-H."/>
            <person name="Turgeon B."/>
            <person name="Goodwin S."/>
            <person name="Spatafora J."/>
            <person name="Crous P."/>
            <person name="Grigoriev I."/>
        </authorList>
    </citation>
    <scope>NUCLEOTIDE SEQUENCE</scope>
    <source>
        <strain evidence="2">CBS 121410</strain>
    </source>
</reference>
<feature type="region of interest" description="Disordered" evidence="1">
    <location>
        <begin position="196"/>
        <end position="237"/>
    </location>
</feature>
<dbReference type="OrthoDB" id="3886346at2759"/>
<comment type="caution">
    <text evidence="2">The sequence shown here is derived from an EMBL/GenBank/DDBJ whole genome shotgun (WGS) entry which is preliminary data.</text>
</comment>
<feature type="region of interest" description="Disordered" evidence="1">
    <location>
        <begin position="165"/>
        <end position="184"/>
    </location>
</feature>